<dbReference type="PANTHER" id="PTHR43026:SF1">
    <property type="entry name" value="2-HYDROXYACID DEHYDROGENASE HOMOLOG 1-RELATED"/>
    <property type="match status" value="1"/>
</dbReference>
<evidence type="ECO:0000256" key="2">
    <source>
        <dbReference type="ARBA" id="ARBA00023027"/>
    </source>
</evidence>
<proteinExistence type="inferred from homology"/>
<evidence type="ECO:0000256" key="3">
    <source>
        <dbReference type="RuleBase" id="RU003719"/>
    </source>
</evidence>
<evidence type="ECO:0000256" key="1">
    <source>
        <dbReference type="ARBA" id="ARBA00005854"/>
    </source>
</evidence>
<evidence type="ECO:0000313" key="7">
    <source>
        <dbReference type="Proteomes" id="UP000237865"/>
    </source>
</evidence>
<comment type="similarity">
    <text evidence="1 3">Belongs to the D-isomer specific 2-hydroxyacid dehydrogenase family.</text>
</comment>
<dbReference type="RefSeq" id="WP_028126869.1">
    <property type="nucleotide sequence ID" value="NZ_PHNE01000006.1"/>
</dbReference>
<dbReference type="InterPro" id="IPR058205">
    <property type="entry name" value="D-LDH-like"/>
</dbReference>
<dbReference type="GO" id="GO:0008720">
    <property type="term" value="F:D-lactate dehydrogenase (NAD+) activity"/>
    <property type="evidence" value="ECO:0007669"/>
    <property type="project" value="TreeGrafter"/>
</dbReference>
<keyword evidence="3" id="KW-0560">Oxidoreductase</keyword>
<dbReference type="Proteomes" id="UP000237865">
    <property type="component" value="Unassembled WGS sequence"/>
</dbReference>
<organism evidence="6 7">
    <name type="scientific">Williamsoniiplasma lucivorax</name>
    <dbReference type="NCBI Taxonomy" id="209274"/>
    <lineage>
        <taxon>Bacteria</taxon>
        <taxon>Bacillati</taxon>
        <taxon>Mycoplasmatota</taxon>
        <taxon>Mollicutes</taxon>
        <taxon>Entomoplasmatales</taxon>
        <taxon>Williamsoniiplasma</taxon>
    </lineage>
</organism>
<dbReference type="SUPFAM" id="SSF51735">
    <property type="entry name" value="NAD(P)-binding Rossmann-fold domains"/>
    <property type="match status" value="1"/>
</dbReference>
<evidence type="ECO:0000259" key="4">
    <source>
        <dbReference type="Pfam" id="PF00389"/>
    </source>
</evidence>
<dbReference type="SUPFAM" id="SSF52283">
    <property type="entry name" value="Formate/glycerate dehydrogenase catalytic domain-like"/>
    <property type="match status" value="1"/>
</dbReference>
<dbReference type="Gene3D" id="3.40.50.720">
    <property type="entry name" value="NAD(P)-binding Rossmann-like Domain"/>
    <property type="match status" value="2"/>
</dbReference>
<evidence type="ECO:0000313" key="6">
    <source>
        <dbReference type="EMBL" id="PPE04137.1"/>
    </source>
</evidence>
<dbReference type="STRING" id="1399797.GCA_000518285_01563"/>
<dbReference type="AlphaFoldDB" id="A0A2S5RA09"/>
<keyword evidence="7" id="KW-1185">Reference proteome</keyword>
<reference evidence="6 7" key="1">
    <citation type="submission" date="2017-11" db="EMBL/GenBank/DDBJ databases">
        <title>Genome sequence of Entomoplasma lucivorax PIPN-2 (ATCC 49196).</title>
        <authorList>
            <person name="Lo W.-S."/>
            <person name="Gasparich G.E."/>
            <person name="Kuo C.-H."/>
        </authorList>
    </citation>
    <scope>NUCLEOTIDE SEQUENCE [LARGE SCALE GENOMIC DNA]</scope>
    <source>
        <strain evidence="6 7">PIPN-2</strain>
    </source>
</reference>
<feature type="domain" description="D-isomer specific 2-hydroxyacid dehydrogenase NAD-binding" evidence="5">
    <location>
        <begin position="116"/>
        <end position="302"/>
    </location>
</feature>
<dbReference type="InterPro" id="IPR006139">
    <property type="entry name" value="D-isomer_2_OHA_DH_cat_dom"/>
</dbReference>
<name>A0A2S5RA09_9MOLU</name>
<sequence length="338" mass="37867">MKIFCYGMQKPEIEIFKKSNEKYNFELSFTNDLLTEENMKVLPEGTDAVILFVNCNASKKVLEFYKSKGVKYVVTRTAGFDHVDLKAASDLGYIVGRVPAYSPTAVASLAFADGVSLIRKNAYMFDQTRNGNFKVDENMFAREFSNLTIGILGTGRIGYEAAKYWKGVGAKVIGYDLYPNKHAEEVLTYVTQDELIKQSDLVSIHVPYFKGQNDNLINKDFISKMKPMSSIVNVSRAPLVNLKDAVEAIKANKIFGYACDVFDNESSLINKQLTMDAIKKLNPTLEEAISLYPRLLISPHVAYFTDEAVKNMADISFKNLDELIKTGTCETALNPVQK</sequence>
<dbReference type="Pfam" id="PF00389">
    <property type="entry name" value="2-Hacid_dh"/>
    <property type="match status" value="1"/>
</dbReference>
<dbReference type="InterPro" id="IPR006140">
    <property type="entry name" value="D-isomer_DH_NAD-bd"/>
</dbReference>
<accession>A0A2S5RA09</accession>
<dbReference type="EMBL" id="PHNE01000006">
    <property type="protein sequence ID" value="PPE04137.1"/>
    <property type="molecule type" value="Genomic_DNA"/>
</dbReference>
<dbReference type="InterPro" id="IPR036291">
    <property type="entry name" value="NAD(P)-bd_dom_sf"/>
</dbReference>
<dbReference type="PANTHER" id="PTHR43026">
    <property type="entry name" value="2-HYDROXYACID DEHYDROGENASE HOMOLOG 1-RELATED"/>
    <property type="match status" value="1"/>
</dbReference>
<protein>
    <submittedName>
        <fullName evidence="6">Lactate dehydrogenase</fullName>
    </submittedName>
</protein>
<dbReference type="PROSITE" id="PS00065">
    <property type="entry name" value="D_2_HYDROXYACID_DH_1"/>
    <property type="match status" value="1"/>
</dbReference>
<dbReference type="Pfam" id="PF02826">
    <property type="entry name" value="2-Hacid_dh_C"/>
    <property type="match status" value="1"/>
</dbReference>
<gene>
    <name evidence="6" type="primary">ldhA</name>
    <name evidence="6" type="ORF">ELUCI_v1c09170</name>
</gene>
<evidence type="ECO:0000259" key="5">
    <source>
        <dbReference type="Pfam" id="PF02826"/>
    </source>
</evidence>
<dbReference type="GO" id="GO:0051287">
    <property type="term" value="F:NAD binding"/>
    <property type="evidence" value="ECO:0007669"/>
    <property type="project" value="InterPro"/>
</dbReference>
<feature type="domain" description="D-isomer specific 2-hydroxyacid dehydrogenase catalytic" evidence="4">
    <location>
        <begin position="9"/>
        <end position="334"/>
    </location>
</feature>
<dbReference type="InterPro" id="IPR029752">
    <property type="entry name" value="D-isomer_DH_CS1"/>
</dbReference>
<comment type="caution">
    <text evidence="6">The sequence shown here is derived from an EMBL/GenBank/DDBJ whole genome shotgun (WGS) entry which is preliminary data.</text>
</comment>
<keyword evidence="2" id="KW-0520">NAD</keyword>